<dbReference type="InterPro" id="IPR036388">
    <property type="entry name" value="WH-like_DNA-bd_sf"/>
</dbReference>
<dbReference type="PANTHER" id="PTHR33221">
    <property type="entry name" value="WINGED HELIX-TURN-HELIX TRANSCRIPTIONAL REGULATOR, RRF2 FAMILY"/>
    <property type="match status" value="1"/>
</dbReference>
<dbReference type="InterPro" id="IPR036390">
    <property type="entry name" value="WH_DNA-bd_sf"/>
</dbReference>
<evidence type="ECO:0000313" key="2">
    <source>
        <dbReference type="Proteomes" id="UP001367030"/>
    </source>
</evidence>
<dbReference type="SUPFAM" id="SSF46785">
    <property type="entry name" value="Winged helix' DNA-binding domain"/>
    <property type="match status" value="1"/>
</dbReference>
<dbReference type="Proteomes" id="UP001367030">
    <property type="component" value="Unassembled WGS sequence"/>
</dbReference>
<sequence length="169" mass="18115">MSHISVGVEYGLHCLLHLSGPPTGVEVASVRNLAELQGVSVDYVAKLFTKLGKAGLTVSTEGKNGGFRLAKPANEITVLDVVNAIDGVKPLFECREIRTRCAVFDGQAPRWATAGVCSIHAVMLDAEKRMREALASQTLADIAARTGAKAPRSYGNHVVRWMQSRTTPS</sequence>
<protein>
    <submittedName>
        <fullName evidence="1">Rrf2 family transcriptional regulator</fullName>
    </submittedName>
</protein>
<accession>A0ABU8XCC7</accession>
<proteinExistence type="predicted"/>
<dbReference type="Gene3D" id="1.10.10.10">
    <property type="entry name" value="Winged helix-like DNA-binding domain superfamily/Winged helix DNA-binding domain"/>
    <property type="match status" value="1"/>
</dbReference>
<dbReference type="PROSITE" id="PS51197">
    <property type="entry name" value="HTH_RRF2_2"/>
    <property type="match status" value="1"/>
</dbReference>
<dbReference type="EMBL" id="JBBKZS010000011">
    <property type="protein sequence ID" value="MEJ8857500.1"/>
    <property type="molecule type" value="Genomic_DNA"/>
</dbReference>
<reference evidence="1 2" key="1">
    <citation type="submission" date="2024-03" db="EMBL/GenBank/DDBJ databases">
        <title>Novel species of the genus Variovorax.</title>
        <authorList>
            <person name="Liu Q."/>
            <person name="Xin Y.-H."/>
        </authorList>
    </citation>
    <scope>NUCLEOTIDE SEQUENCE [LARGE SCALE GENOMIC DNA]</scope>
    <source>
        <strain evidence="1 2">KACC 18901</strain>
    </source>
</reference>
<gene>
    <name evidence="1" type="ORF">WKW79_23215</name>
</gene>
<keyword evidence="2" id="KW-1185">Reference proteome</keyword>
<dbReference type="Pfam" id="PF02082">
    <property type="entry name" value="Rrf2"/>
    <property type="match status" value="1"/>
</dbReference>
<name>A0ABU8XCC7_9BURK</name>
<dbReference type="NCBIfam" id="TIGR00738">
    <property type="entry name" value="rrf2_super"/>
    <property type="match status" value="1"/>
</dbReference>
<comment type="caution">
    <text evidence="1">The sequence shown here is derived from an EMBL/GenBank/DDBJ whole genome shotgun (WGS) entry which is preliminary data.</text>
</comment>
<evidence type="ECO:0000313" key="1">
    <source>
        <dbReference type="EMBL" id="MEJ8857500.1"/>
    </source>
</evidence>
<organism evidence="1 2">
    <name type="scientific">Variovorax robiniae</name>
    <dbReference type="NCBI Taxonomy" id="1836199"/>
    <lineage>
        <taxon>Bacteria</taxon>
        <taxon>Pseudomonadati</taxon>
        <taxon>Pseudomonadota</taxon>
        <taxon>Betaproteobacteria</taxon>
        <taxon>Burkholderiales</taxon>
        <taxon>Comamonadaceae</taxon>
        <taxon>Variovorax</taxon>
    </lineage>
</organism>
<dbReference type="InterPro" id="IPR030489">
    <property type="entry name" value="TR_Rrf2-type_CS"/>
</dbReference>
<dbReference type="InterPro" id="IPR000944">
    <property type="entry name" value="Tscrpt_reg_Rrf2"/>
</dbReference>
<dbReference type="RefSeq" id="WP_340337569.1">
    <property type="nucleotide sequence ID" value="NZ_JBBKZS010000011.1"/>
</dbReference>
<dbReference type="PANTHER" id="PTHR33221:SF13">
    <property type="entry name" value="TRANSCRIPTIONAL REGULATOR-RELATED"/>
    <property type="match status" value="1"/>
</dbReference>
<dbReference type="PROSITE" id="PS01332">
    <property type="entry name" value="HTH_RRF2_1"/>
    <property type="match status" value="1"/>
</dbReference>